<reference evidence="2" key="3">
    <citation type="submission" date="2011-05" db="EMBL/GenBank/DDBJ databases">
        <title>Complete sequence of Methylomonas methanica MC09.</title>
        <authorList>
            <consortium name="US DOE Joint Genome Institute"/>
            <person name="Lucas S."/>
            <person name="Han J."/>
            <person name="Lapidus A."/>
            <person name="Cheng J.-F."/>
            <person name="Goodwin L."/>
            <person name="Pitluck S."/>
            <person name="Peters L."/>
            <person name="Mikhailova N."/>
            <person name="Teshima H."/>
            <person name="Han C."/>
            <person name="Tapia R."/>
            <person name="Land M."/>
            <person name="Hauser L."/>
            <person name="Kyrpides N."/>
            <person name="Ivanova N."/>
            <person name="Pagani I."/>
            <person name="Stein L."/>
            <person name="Woyke T."/>
        </authorList>
    </citation>
    <scope>NUCLEOTIDE SEQUENCE [LARGE SCALE GENOMIC DNA]</scope>
    <source>
        <strain evidence="2">MC09</strain>
    </source>
</reference>
<dbReference type="InterPro" id="IPR049070">
    <property type="entry name" value="T6SS_Tsi2-like"/>
</dbReference>
<dbReference type="InterPro" id="IPR033783">
    <property type="entry name" value="Tsi2"/>
</dbReference>
<dbReference type="OrthoDB" id="9936438at2"/>
<dbReference type="RefSeq" id="WP_013820049.1">
    <property type="nucleotide sequence ID" value="NC_015572.1"/>
</dbReference>
<accession>G0A730</accession>
<dbReference type="KEGG" id="mmt:Metme_3456"/>
<dbReference type="eggNOG" id="ENOG502ZIR8">
    <property type="taxonomic scope" value="Bacteria"/>
</dbReference>
<reference evidence="1 2" key="1">
    <citation type="journal article" date="2011" name="J. Bacteriol.">
        <title>Complete Genome Sequence of the Aerobic Marine Methanotroph Methylomonas methanica MC09.</title>
        <authorList>
            <person name="Boden R."/>
            <person name="Cunliffe M."/>
            <person name="Scanlan J."/>
            <person name="Moussard H."/>
            <person name="Kits K.D."/>
            <person name="Klotz M.G."/>
            <person name="Jetten M.S."/>
            <person name="Vuilleumier S."/>
            <person name="Han J."/>
            <person name="Peters L."/>
            <person name="Mikhailova N."/>
            <person name="Teshima H."/>
            <person name="Tapia R."/>
            <person name="Kyrpides N."/>
            <person name="Ivanova N."/>
            <person name="Pagani I."/>
            <person name="Cheng J.F."/>
            <person name="Goodwin L."/>
            <person name="Han C."/>
            <person name="Hauser L."/>
            <person name="Land M.L."/>
            <person name="Lapidus A."/>
            <person name="Lucas S."/>
            <person name="Pitluck S."/>
            <person name="Woyke T."/>
            <person name="Stein L."/>
            <person name="Murrell J.C."/>
        </authorList>
    </citation>
    <scope>NUCLEOTIDE SEQUENCE [LARGE SCALE GENOMIC DNA]</scope>
    <source>
        <strain evidence="1 2">MC09</strain>
    </source>
</reference>
<evidence type="ECO:0000313" key="1">
    <source>
        <dbReference type="EMBL" id="AEG01824.1"/>
    </source>
</evidence>
<dbReference type="InterPro" id="IPR053756">
    <property type="entry name" value="Toxin_immunity_effector"/>
</dbReference>
<dbReference type="CDD" id="cd11690">
    <property type="entry name" value="Tsi2_like"/>
    <property type="match status" value="1"/>
</dbReference>
<dbReference type="STRING" id="857087.Metme_3456"/>
<dbReference type="EMBL" id="CP002738">
    <property type="protein sequence ID" value="AEG01824.1"/>
    <property type="molecule type" value="Genomic_DNA"/>
</dbReference>
<evidence type="ECO:0000313" key="2">
    <source>
        <dbReference type="Proteomes" id="UP000008888"/>
    </source>
</evidence>
<proteinExistence type="predicted"/>
<dbReference type="HOGENOM" id="CLU_2635258_0_0_6"/>
<keyword evidence="2" id="KW-1185">Reference proteome</keyword>
<gene>
    <name evidence="1" type="ordered locus">Metme_3456</name>
</gene>
<sequence>MQLKPQTLMVAIQCVAAEIKSLDRHLNEEEPPNAGELEQLLVSFDLAADDLKLAYQDLHQKYGELPTYEELISRIR</sequence>
<dbReference type="Gene3D" id="1.10.287.2500">
    <property type="match status" value="1"/>
</dbReference>
<reference key="2">
    <citation type="submission" date="2011-05" db="EMBL/GenBank/DDBJ databases">
        <title>Complete genome sequence of the aerobic marine methanotroph Methylomonas methanica MC09.</title>
        <authorList>
            <person name="Boden R."/>
            <person name="Cunliffe M."/>
            <person name="Scanlan J."/>
            <person name="Moussard H."/>
            <person name="Kits K.D."/>
            <person name="Klotz M."/>
            <person name="Jetten M."/>
            <person name="Vuilleumier S."/>
            <person name="Han J."/>
            <person name="Peters L."/>
            <person name="Mikhailova N."/>
            <person name="Teshima H."/>
            <person name="Tapia R."/>
            <person name="Kyrpides N."/>
            <person name="Ivanova N."/>
            <person name="Pagani I."/>
            <person name="Cheng J.-F."/>
            <person name="Goodwin L."/>
            <person name="Han C."/>
            <person name="Hauser L."/>
            <person name="Land M."/>
            <person name="Lapidus A."/>
            <person name="Lucas S."/>
            <person name="Pitluck S."/>
            <person name="Woyke T."/>
            <person name="Stein L.Y."/>
            <person name="Murrell C."/>
        </authorList>
    </citation>
    <scope>NUCLEOTIDE SEQUENCE</scope>
    <source>
        <strain>MC09</strain>
    </source>
</reference>
<dbReference type="Pfam" id="PF21643">
    <property type="entry name" value="T6SS_Tsi2-like"/>
    <property type="match status" value="1"/>
</dbReference>
<dbReference type="AlphaFoldDB" id="G0A730"/>
<dbReference type="Proteomes" id="UP000008888">
    <property type="component" value="Chromosome"/>
</dbReference>
<organism evidence="1 2">
    <name type="scientific">Methylomonas methanica (strain DSM 25384 / MC09)</name>
    <dbReference type="NCBI Taxonomy" id="857087"/>
    <lineage>
        <taxon>Bacteria</taxon>
        <taxon>Pseudomonadati</taxon>
        <taxon>Pseudomonadota</taxon>
        <taxon>Gammaproteobacteria</taxon>
        <taxon>Methylococcales</taxon>
        <taxon>Methylococcaceae</taxon>
        <taxon>Methylomonas</taxon>
    </lineage>
</organism>
<protein>
    <submittedName>
        <fullName evidence="1">Uncharacterized protein</fullName>
    </submittedName>
</protein>
<name>G0A730_METMM</name>